<feature type="domain" description="G-protein coupled receptors family 1 profile" evidence="19">
    <location>
        <begin position="62"/>
        <end position="315"/>
    </location>
</feature>
<keyword evidence="9 18" id="KW-0472">Membrane</keyword>
<proteinExistence type="inferred from homology"/>
<comment type="subcellular location">
    <subcellularLocation>
        <location evidence="1">Cell membrane</location>
        <topology evidence="1">Multi-pass membrane protein</topology>
    </subcellularLocation>
</comment>
<dbReference type="Ensembl" id="ENSECRT00000025463.1">
    <property type="protein sequence ID" value="ENSECRP00000024924.1"/>
    <property type="gene ID" value="ENSECRG00000016885.1"/>
</dbReference>
<evidence type="ECO:0000256" key="13">
    <source>
        <dbReference type="ARBA" id="ARBA00023224"/>
    </source>
</evidence>
<keyword evidence="3" id="KW-1003">Cell membrane</keyword>
<evidence type="ECO:0000256" key="18">
    <source>
        <dbReference type="SAM" id="Phobius"/>
    </source>
</evidence>
<evidence type="ECO:0000256" key="17">
    <source>
        <dbReference type="RuleBase" id="RU000688"/>
    </source>
</evidence>
<feature type="transmembrane region" description="Helical" evidence="18">
    <location>
        <begin position="47"/>
        <end position="71"/>
    </location>
</feature>
<dbReference type="AlphaFoldDB" id="A0A8C4T1I8"/>
<dbReference type="PANTHER" id="PTHR10489:SF689">
    <property type="entry name" value="C-X-C CHEMOKINE RECEPTOR TYPE 2"/>
    <property type="match status" value="1"/>
</dbReference>
<reference evidence="20" key="1">
    <citation type="submission" date="2021-06" db="EMBL/GenBank/DDBJ databases">
        <authorList>
            <consortium name="Wellcome Sanger Institute Data Sharing"/>
        </authorList>
    </citation>
    <scope>NUCLEOTIDE SEQUENCE [LARGE SCALE GENOMIC DNA]</scope>
</reference>
<dbReference type="GO" id="GO:0030593">
    <property type="term" value="P:neutrophil chemotaxis"/>
    <property type="evidence" value="ECO:0007669"/>
    <property type="project" value="TreeGrafter"/>
</dbReference>
<reference evidence="20" key="3">
    <citation type="submission" date="2025-09" db="UniProtKB">
        <authorList>
            <consortium name="Ensembl"/>
        </authorList>
    </citation>
    <scope>IDENTIFICATION</scope>
</reference>
<keyword evidence="11 17" id="KW-0675">Receptor</keyword>
<evidence type="ECO:0000256" key="3">
    <source>
        <dbReference type="ARBA" id="ARBA00022475"/>
    </source>
</evidence>
<keyword evidence="4" id="KW-0145">Chemotaxis</keyword>
<evidence type="ECO:0000256" key="12">
    <source>
        <dbReference type="ARBA" id="ARBA00023180"/>
    </source>
</evidence>
<evidence type="ECO:0000256" key="7">
    <source>
        <dbReference type="ARBA" id="ARBA00022989"/>
    </source>
</evidence>
<keyword evidence="10" id="KW-1015">Disulfide bond</keyword>
<dbReference type="SUPFAM" id="SSF81321">
    <property type="entry name" value="Family A G protein-coupled receptor-like"/>
    <property type="match status" value="1"/>
</dbReference>
<keyword evidence="13 17" id="KW-0807">Transducer</keyword>
<accession>A0A8C4T1I8</accession>
<keyword evidence="8 17" id="KW-0297">G-protein coupled receptor</keyword>
<dbReference type="GO" id="GO:0007204">
    <property type="term" value="P:positive regulation of cytosolic calcium ion concentration"/>
    <property type="evidence" value="ECO:0007669"/>
    <property type="project" value="TreeGrafter"/>
</dbReference>
<dbReference type="GO" id="GO:0009897">
    <property type="term" value="C:external side of plasma membrane"/>
    <property type="evidence" value="ECO:0007669"/>
    <property type="project" value="TreeGrafter"/>
</dbReference>
<dbReference type="GeneTree" id="ENSGT01050000244848"/>
<keyword evidence="7 18" id="KW-1133">Transmembrane helix</keyword>
<keyword evidence="12" id="KW-0325">Glycoprotein</keyword>
<dbReference type="GO" id="GO:0006955">
    <property type="term" value="P:immune response"/>
    <property type="evidence" value="ECO:0007669"/>
    <property type="project" value="TreeGrafter"/>
</dbReference>
<keyword evidence="21" id="KW-1185">Reference proteome</keyword>
<feature type="transmembrane region" description="Helical" evidence="18">
    <location>
        <begin position="302"/>
        <end position="318"/>
    </location>
</feature>
<evidence type="ECO:0000256" key="16">
    <source>
        <dbReference type="ARBA" id="ARBA00034130"/>
    </source>
</evidence>
<evidence type="ECO:0000256" key="2">
    <source>
        <dbReference type="ARBA" id="ARBA00020033"/>
    </source>
</evidence>
<evidence type="ECO:0000256" key="4">
    <source>
        <dbReference type="ARBA" id="ARBA00022500"/>
    </source>
</evidence>
<comment type="similarity">
    <text evidence="17">Belongs to the G-protein coupled receptor 1 family.</text>
</comment>
<reference evidence="20" key="2">
    <citation type="submission" date="2025-08" db="UniProtKB">
        <authorList>
            <consortium name="Ensembl"/>
        </authorList>
    </citation>
    <scope>IDENTIFICATION</scope>
</reference>
<feature type="transmembrane region" description="Helical" evidence="18">
    <location>
        <begin position="83"/>
        <end position="105"/>
    </location>
</feature>
<dbReference type="GO" id="GO:0016493">
    <property type="term" value="F:C-C chemokine receptor activity"/>
    <property type="evidence" value="ECO:0007669"/>
    <property type="project" value="TreeGrafter"/>
</dbReference>
<evidence type="ECO:0000313" key="20">
    <source>
        <dbReference type="Ensembl" id="ENSECRP00000024924.1"/>
    </source>
</evidence>
<dbReference type="Pfam" id="PF00001">
    <property type="entry name" value="7tm_1"/>
    <property type="match status" value="1"/>
</dbReference>
<dbReference type="GO" id="GO:0019957">
    <property type="term" value="F:C-C chemokine binding"/>
    <property type="evidence" value="ECO:0007669"/>
    <property type="project" value="TreeGrafter"/>
</dbReference>
<dbReference type="Gene3D" id="1.20.1070.10">
    <property type="entry name" value="Rhodopsin 7-helix transmembrane proteins"/>
    <property type="match status" value="1"/>
</dbReference>
<organism evidence="20 21">
    <name type="scientific">Erpetoichthys calabaricus</name>
    <name type="common">Rope fish</name>
    <name type="synonym">Calamoichthys calabaricus</name>
    <dbReference type="NCBI Taxonomy" id="27687"/>
    <lineage>
        <taxon>Eukaryota</taxon>
        <taxon>Metazoa</taxon>
        <taxon>Chordata</taxon>
        <taxon>Craniata</taxon>
        <taxon>Vertebrata</taxon>
        <taxon>Euteleostomi</taxon>
        <taxon>Actinopterygii</taxon>
        <taxon>Polypteriformes</taxon>
        <taxon>Polypteridae</taxon>
        <taxon>Erpetoichthys</taxon>
    </lineage>
</organism>
<feature type="transmembrane region" description="Helical" evidence="18">
    <location>
        <begin position="125"/>
        <end position="146"/>
    </location>
</feature>
<evidence type="ECO:0000256" key="8">
    <source>
        <dbReference type="ARBA" id="ARBA00023040"/>
    </source>
</evidence>
<dbReference type="GO" id="GO:0016494">
    <property type="term" value="F:C-X-C chemokine receptor activity"/>
    <property type="evidence" value="ECO:0007669"/>
    <property type="project" value="InterPro"/>
</dbReference>
<comment type="function">
    <text evidence="14">Receptor for interleukin-8 which is a powerful neutrophil chemotactic factor. Binding of IL-8 to the receptor causes activation of neutrophils. This response is mediated via a G-protein that activates a phosphatidylinositol-calcium second messenger system. Binds to IL-8 with high affinity. Also binds with high affinity to CXCL3, GRO/MGSA and NAP-2.</text>
</comment>
<dbReference type="PRINTS" id="PR00237">
    <property type="entry name" value="GPCRRHODOPSN"/>
</dbReference>
<evidence type="ECO:0000313" key="21">
    <source>
        <dbReference type="Proteomes" id="UP000694620"/>
    </source>
</evidence>
<evidence type="ECO:0000256" key="1">
    <source>
        <dbReference type="ARBA" id="ARBA00004651"/>
    </source>
</evidence>
<keyword evidence="5" id="KW-0597">Phosphoprotein</keyword>
<dbReference type="InterPro" id="IPR000276">
    <property type="entry name" value="GPCR_Rhodpsn"/>
</dbReference>
<dbReference type="InterPro" id="IPR050119">
    <property type="entry name" value="CCR1-9-like"/>
</dbReference>
<dbReference type="InterPro" id="IPR000174">
    <property type="entry name" value="Chemokine_CXCR_1/2"/>
</dbReference>
<evidence type="ECO:0000256" key="14">
    <source>
        <dbReference type="ARBA" id="ARBA00025505"/>
    </source>
</evidence>
<dbReference type="PROSITE" id="PS00237">
    <property type="entry name" value="G_PROTEIN_RECEP_F1_1"/>
    <property type="match status" value="1"/>
</dbReference>
<name>A0A8C4T1I8_ERPCA</name>
<feature type="transmembrane region" description="Helical" evidence="18">
    <location>
        <begin position="219"/>
        <end position="240"/>
    </location>
</feature>
<feature type="transmembrane region" description="Helical" evidence="18">
    <location>
        <begin position="252"/>
        <end position="274"/>
    </location>
</feature>
<evidence type="ECO:0000256" key="6">
    <source>
        <dbReference type="ARBA" id="ARBA00022692"/>
    </source>
</evidence>
<sequence length="361" mass="41328">MVTEYKINGEEMYGFFDSYLLNYSDFVIMNEVTAPCRILKNHINTAFLVTVYSFVFFLSLLGNAVVVFVIASMDRQKSSTDCYLLNLAVTDLIFSLTLPIWIAYVKDEWIFGEAMCKIITFMQELNFYSGILLLACISVDRYLAIVHATSAITQKRHLVKFVCVGVWLSAVLLSLPLAVYFKDFKVKADSIEFKACKEFIGPEGIDTWRIIIRFFRHTIGFFIPLAVMIFCYGFTIKTLFQTKNGQKQKAMKVILAVVLAFIFCWLPHNVVMFVDTLLRAHILNETCEIRYEIDKTMDSTEFIAFTHCCINPILYAFIGQKFRSTFLRILFKNGLISKRVLSVYGRSSSYLSSSGNSSVTL</sequence>
<dbReference type="InterPro" id="IPR017452">
    <property type="entry name" value="GPCR_Rhodpsn_7TM"/>
</dbReference>
<protein>
    <recommendedName>
        <fullName evidence="2">C-X-C chemokine receptor type 2</fullName>
    </recommendedName>
    <alternativeName>
        <fullName evidence="15">High affinity interleukin-8 receptor B</fullName>
    </alternativeName>
</protein>
<evidence type="ECO:0000256" key="5">
    <source>
        <dbReference type="ARBA" id="ARBA00022553"/>
    </source>
</evidence>
<dbReference type="PRINTS" id="PR00427">
    <property type="entry name" value="INTRLEUKIN8R"/>
</dbReference>
<evidence type="ECO:0000259" key="19">
    <source>
        <dbReference type="PROSITE" id="PS50262"/>
    </source>
</evidence>
<dbReference type="PANTHER" id="PTHR10489">
    <property type="entry name" value="CELL ADHESION MOLECULE"/>
    <property type="match status" value="1"/>
</dbReference>
<comment type="subunit">
    <text evidence="16">Interacts with IL8. Interacts with GNAI2.</text>
</comment>
<evidence type="ECO:0000256" key="10">
    <source>
        <dbReference type="ARBA" id="ARBA00023157"/>
    </source>
</evidence>
<evidence type="ECO:0000256" key="15">
    <source>
        <dbReference type="ARBA" id="ARBA00033468"/>
    </source>
</evidence>
<dbReference type="PROSITE" id="PS50262">
    <property type="entry name" value="G_PROTEIN_RECEP_F1_2"/>
    <property type="match status" value="1"/>
</dbReference>
<evidence type="ECO:0000256" key="11">
    <source>
        <dbReference type="ARBA" id="ARBA00023170"/>
    </source>
</evidence>
<gene>
    <name evidence="20" type="primary">CXCR2</name>
    <name evidence="20" type="synonym">cxcr2</name>
</gene>
<feature type="transmembrane region" description="Helical" evidence="18">
    <location>
        <begin position="158"/>
        <end position="181"/>
    </location>
</feature>
<dbReference type="Proteomes" id="UP000694620">
    <property type="component" value="Chromosome 8"/>
</dbReference>
<keyword evidence="6 17" id="KW-0812">Transmembrane</keyword>
<dbReference type="GO" id="GO:0019722">
    <property type="term" value="P:calcium-mediated signaling"/>
    <property type="evidence" value="ECO:0007669"/>
    <property type="project" value="TreeGrafter"/>
</dbReference>
<evidence type="ECO:0000256" key="9">
    <source>
        <dbReference type="ARBA" id="ARBA00023136"/>
    </source>
</evidence>